<dbReference type="PROSITE" id="PS51918">
    <property type="entry name" value="RADICAL_SAM"/>
    <property type="match status" value="1"/>
</dbReference>
<evidence type="ECO:0000313" key="18">
    <source>
        <dbReference type="Proteomes" id="UP000295793"/>
    </source>
</evidence>
<keyword evidence="11 14" id="KW-0411">Iron-sulfur</keyword>
<dbReference type="InterPro" id="IPR007197">
    <property type="entry name" value="rSAM"/>
</dbReference>
<evidence type="ECO:0000256" key="4">
    <source>
        <dbReference type="ARBA" id="ARBA00008703"/>
    </source>
</evidence>
<evidence type="ECO:0000256" key="3">
    <source>
        <dbReference type="ARBA" id="ARBA00001966"/>
    </source>
</evidence>
<keyword evidence="12" id="KW-0413">Isomerase</keyword>
<sequence>MIPVSASTLDSNLIGKSEHSTLSWQQQMAQSFKSAGELLEFLNLKPADLPYSIDDSQPFSTRVTRHLASLINANNPYDPILLQVLPTQQENTDIKGFVADPLEEATANPIPGLIHKYKNRVLIIAHQACAMHCRYCFRRHFEYQQNNLNFENLEKIRCYLSEHPEINEVILSGGDPLSISDNKLAAIISTLNTIPHLRFLRIHSRTPVAIPDRLSDDFINLLTNQRLTTTMVVHINHPNELPEQLKRRLLSLKAAGVNLLNQSVLLKTINDSADILIELNKKLFEAGVMPYYLHMPDKVQGTSHFYIDHTQAAEIWDKMQRELSGYLVPKLVREIPGKVSKTWVNPTHESEY</sequence>
<dbReference type="CDD" id="cd01335">
    <property type="entry name" value="Radical_SAM"/>
    <property type="match status" value="1"/>
</dbReference>
<comment type="similarity">
    <text evidence="4">Belongs to the radical SAM superfamily. KamA family.</text>
</comment>
<dbReference type="Gene3D" id="3.20.20.70">
    <property type="entry name" value="Aldolase class I"/>
    <property type="match status" value="1"/>
</dbReference>
<keyword evidence="18" id="KW-1185">Reference proteome</keyword>
<evidence type="ECO:0000256" key="5">
    <source>
        <dbReference type="ARBA" id="ARBA00022363"/>
    </source>
</evidence>
<dbReference type="OrthoDB" id="9770937at2"/>
<keyword evidence="9 15" id="KW-0663">Pyridoxal phosphate</keyword>
<evidence type="ECO:0000256" key="1">
    <source>
        <dbReference type="ARBA" id="ARBA00001352"/>
    </source>
</evidence>
<keyword evidence="10" id="KW-0408">Iron</keyword>
<keyword evidence="6 14" id="KW-0004">4Fe-4S</keyword>
<proteinExistence type="inferred from homology"/>
<dbReference type="NCBIfam" id="TIGR00238">
    <property type="entry name" value="KamA family radical SAM protein"/>
    <property type="match status" value="1"/>
</dbReference>
<evidence type="ECO:0000256" key="7">
    <source>
        <dbReference type="ARBA" id="ARBA00022691"/>
    </source>
</evidence>
<evidence type="ECO:0000256" key="6">
    <source>
        <dbReference type="ARBA" id="ARBA00022485"/>
    </source>
</evidence>
<dbReference type="RefSeq" id="WP_132699627.1">
    <property type="nucleotide sequence ID" value="NZ_SLZR01000002.1"/>
</dbReference>
<evidence type="ECO:0000313" key="17">
    <source>
        <dbReference type="EMBL" id="TCS43047.1"/>
    </source>
</evidence>
<name>A0A4R3ICD1_9GAMM</name>
<dbReference type="InterPro" id="IPR003739">
    <property type="entry name" value="Lys_aminomutase/Glu_NH3_mut"/>
</dbReference>
<dbReference type="InterPro" id="IPR022462">
    <property type="entry name" value="EpmB"/>
</dbReference>
<comment type="cofactor">
    <cofactor evidence="3">
        <name>[4Fe-4S] cluster</name>
        <dbReference type="ChEBI" id="CHEBI:49883"/>
    </cofactor>
</comment>
<evidence type="ECO:0000256" key="13">
    <source>
        <dbReference type="ARBA" id="ARBA00030756"/>
    </source>
</evidence>
<dbReference type="PANTHER" id="PTHR30538:SF1">
    <property type="entry name" value="L-LYSINE 2,3-AMINOMUTASE"/>
    <property type="match status" value="1"/>
</dbReference>
<feature type="domain" description="Radical SAM core" evidence="16">
    <location>
        <begin position="115"/>
        <end position="338"/>
    </location>
</feature>
<dbReference type="InterPro" id="IPR013785">
    <property type="entry name" value="Aldolase_TIM"/>
</dbReference>
<evidence type="ECO:0000256" key="9">
    <source>
        <dbReference type="ARBA" id="ARBA00022898"/>
    </source>
</evidence>
<protein>
    <recommendedName>
        <fullName evidence="5">L-lysine 2,3-aminomutase</fullName>
    </recommendedName>
    <alternativeName>
        <fullName evidence="13">EF-P post-translational modification enzyme B</fullName>
    </alternativeName>
</protein>
<dbReference type="EMBL" id="SLZR01000002">
    <property type="protein sequence ID" value="TCS43047.1"/>
    <property type="molecule type" value="Genomic_DNA"/>
</dbReference>
<accession>A0A4R3ICD1</accession>
<dbReference type="AlphaFoldDB" id="A0A4R3ICD1"/>
<dbReference type="SFLD" id="SFLDF00314">
    <property type="entry name" value="L-lysine_2_3-aminomutase_(yjeK"/>
    <property type="match status" value="1"/>
</dbReference>
<evidence type="ECO:0000256" key="2">
    <source>
        <dbReference type="ARBA" id="ARBA00001933"/>
    </source>
</evidence>
<dbReference type="Proteomes" id="UP000295793">
    <property type="component" value="Unassembled WGS sequence"/>
</dbReference>
<dbReference type="GO" id="GO:0051539">
    <property type="term" value="F:4 iron, 4 sulfur cluster binding"/>
    <property type="evidence" value="ECO:0007669"/>
    <property type="project" value="UniProtKB-KW"/>
</dbReference>
<evidence type="ECO:0000256" key="11">
    <source>
        <dbReference type="ARBA" id="ARBA00023014"/>
    </source>
</evidence>
<comment type="catalytic activity">
    <reaction evidence="1">
        <text>L-lysine = D-beta-lysine</text>
        <dbReference type="Rhea" id="RHEA:44148"/>
        <dbReference type="ChEBI" id="CHEBI:32551"/>
        <dbReference type="ChEBI" id="CHEBI:84138"/>
    </reaction>
</comment>
<comment type="caution">
    <text evidence="17">The sequence shown here is derived from an EMBL/GenBank/DDBJ whole genome shotgun (WGS) entry which is preliminary data.</text>
</comment>
<evidence type="ECO:0000256" key="12">
    <source>
        <dbReference type="ARBA" id="ARBA00023235"/>
    </source>
</evidence>
<evidence type="ECO:0000256" key="15">
    <source>
        <dbReference type="PIRSR" id="PIRSR603739-50"/>
    </source>
</evidence>
<dbReference type="SFLD" id="SFLDS00029">
    <property type="entry name" value="Radical_SAM"/>
    <property type="match status" value="1"/>
</dbReference>
<dbReference type="GO" id="GO:0016853">
    <property type="term" value="F:isomerase activity"/>
    <property type="evidence" value="ECO:0007669"/>
    <property type="project" value="UniProtKB-KW"/>
</dbReference>
<feature type="binding site" evidence="14">
    <location>
        <position position="133"/>
    </location>
    <ligand>
        <name>[4Fe-4S] cluster</name>
        <dbReference type="ChEBI" id="CHEBI:49883"/>
        <note>4Fe-4S-S-AdoMet</note>
    </ligand>
</feature>
<evidence type="ECO:0000259" key="16">
    <source>
        <dbReference type="PROSITE" id="PS51918"/>
    </source>
</evidence>
<dbReference type="SUPFAM" id="SSF102114">
    <property type="entry name" value="Radical SAM enzymes"/>
    <property type="match status" value="1"/>
</dbReference>
<feature type="binding site" evidence="14">
    <location>
        <position position="129"/>
    </location>
    <ligand>
        <name>[4Fe-4S] cluster</name>
        <dbReference type="ChEBI" id="CHEBI:49883"/>
        <note>4Fe-4S-S-AdoMet</note>
    </ligand>
</feature>
<keyword evidence="8 14" id="KW-0479">Metal-binding</keyword>
<dbReference type="SFLD" id="SFLDG01070">
    <property type="entry name" value="PLP-dependent"/>
    <property type="match status" value="1"/>
</dbReference>
<dbReference type="Pfam" id="PF04055">
    <property type="entry name" value="Radical_SAM"/>
    <property type="match status" value="1"/>
</dbReference>
<dbReference type="PANTHER" id="PTHR30538">
    <property type="entry name" value="LYSINE 2,3-AMINOMUTASE-RELATED"/>
    <property type="match status" value="1"/>
</dbReference>
<organism evidence="17 18">
    <name type="scientific">Reinekea marinisedimentorum</name>
    <dbReference type="NCBI Taxonomy" id="230495"/>
    <lineage>
        <taxon>Bacteria</taxon>
        <taxon>Pseudomonadati</taxon>
        <taxon>Pseudomonadota</taxon>
        <taxon>Gammaproteobacteria</taxon>
        <taxon>Oceanospirillales</taxon>
        <taxon>Saccharospirillaceae</taxon>
        <taxon>Reinekea</taxon>
    </lineage>
</organism>
<feature type="binding site" evidence="14">
    <location>
        <position position="136"/>
    </location>
    <ligand>
        <name>[4Fe-4S] cluster</name>
        <dbReference type="ChEBI" id="CHEBI:49883"/>
        <note>4Fe-4S-S-AdoMet</note>
    </ligand>
</feature>
<evidence type="ECO:0000256" key="8">
    <source>
        <dbReference type="ARBA" id="ARBA00022723"/>
    </source>
</evidence>
<dbReference type="GO" id="GO:0046872">
    <property type="term" value="F:metal ion binding"/>
    <property type="evidence" value="ECO:0007669"/>
    <property type="project" value="UniProtKB-KW"/>
</dbReference>
<feature type="modified residue" description="N6-(pyridoxal phosphate)lysine" evidence="15">
    <location>
        <position position="341"/>
    </location>
</feature>
<reference evidence="17 18" key="1">
    <citation type="submission" date="2019-03" db="EMBL/GenBank/DDBJ databases">
        <title>Genomic Encyclopedia of Archaeal and Bacterial Type Strains, Phase II (KMG-II): from individual species to whole genera.</title>
        <authorList>
            <person name="Goeker M."/>
        </authorList>
    </citation>
    <scope>NUCLEOTIDE SEQUENCE [LARGE SCALE GENOMIC DNA]</scope>
    <source>
        <strain evidence="17 18">DSM 15388</strain>
    </source>
</reference>
<keyword evidence="7" id="KW-0949">S-adenosyl-L-methionine</keyword>
<dbReference type="InterPro" id="IPR058240">
    <property type="entry name" value="rSAM_sf"/>
</dbReference>
<dbReference type="NCBIfam" id="TIGR03821">
    <property type="entry name" value="EFP_modif_epmB"/>
    <property type="match status" value="1"/>
</dbReference>
<gene>
    <name evidence="17" type="ORF">BCF53_10270</name>
</gene>
<comment type="cofactor">
    <cofactor evidence="2 15">
        <name>pyridoxal 5'-phosphate</name>
        <dbReference type="ChEBI" id="CHEBI:597326"/>
    </cofactor>
</comment>
<evidence type="ECO:0000256" key="10">
    <source>
        <dbReference type="ARBA" id="ARBA00023004"/>
    </source>
</evidence>
<evidence type="ECO:0000256" key="14">
    <source>
        <dbReference type="PIRSR" id="PIRSR004911-1"/>
    </source>
</evidence>
<dbReference type="PIRSF" id="PIRSF004911">
    <property type="entry name" value="DUF160"/>
    <property type="match status" value="1"/>
</dbReference>